<protein>
    <submittedName>
        <fullName evidence="12">Methyl-accepting chemotaxis protein</fullName>
    </submittedName>
</protein>
<evidence type="ECO:0000256" key="9">
    <source>
        <dbReference type="SAM" id="Phobius"/>
    </source>
</evidence>
<evidence type="ECO:0000256" key="4">
    <source>
        <dbReference type="ARBA" id="ARBA00022989"/>
    </source>
</evidence>
<keyword evidence="6 8" id="KW-0807">Transducer</keyword>
<keyword evidence="5 9" id="KW-0472">Membrane</keyword>
<keyword evidence="13" id="KW-1185">Reference proteome</keyword>
<feature type="transmembrane region" description="Helical" evidence="9">
    <location>
        <begin position="205"/>
        <end position="227"/>
    </location>
</feature>
<dbReference type="InterPro" id="IPR003660">
    <property type="entry name" value="HAMP_dom"/>
</dbReference>
<evidence type="ECO:0000256" key="5">
    <source>
        <dbReference type="ARBA" id="ARBA00023136"/>
    </source>
</evidence>
<dbReference type="RefSeq" id="WP_206656807.1">
    <property type="nucleotide sequence ID" value="NZ_CP071182.1"/>
</dbReference>
<evidence type="ECO:0000256" key="8">
    <source>
        <dbReference type="PROSITE-ProRule" id="PRU00284"/>
    </source>
</evidence>
<keyword evidence="4 9" id="KW-1133">Transmembrane helix</keyword>
<evidence type="ECO:0000313" key="13">
    <source>
        <dbReference type="Proteomes" id="UP000663505"/>
    </source>
</evidence>
<reference evidence="12 13" key="1">
    <citation type="submission" date="2021-02" db="EMBL/GenBank/DDBJ databases">
        <title>Alicyclobacillus curvatus sp. nov. and Alicyclobacillus mengziensis sp. nov., two acidophilic bacteria isolated from acid mine drainage.</title>
        <authorList>
            <person name="Huang Y."/>
        </authorList>
    </citation>
    <scope>NUCLEOTIDE SEQUENCE [LARGE SCALE GENOMIC DNA]</scope>
    <source>
        <strain evidence="12 13">S30H14</strain>
    </source>
</reference>
<evidence type="ECO:0000313" key="12">
    <source>
        <dbReference type="EMBL" id="QSO47459.1"/>
    </source>
</evidence>
<dbReference type="SMART" id="SM00283">
    <property type="entry name" value="MA"/>
    <property type="match status" value="1"/>
</dbReference>
<evidence type="ECO:0000259" key="11">
    <source>
        <dbReference type="PROSITE" id="PS50885"/>
    </source>
</evidence>
<evidence type="ECO:0000256" key="3">
    <source>
        <dbReference type="ARBA" id="ARBA00022692"/>
    </source>
</evidence>
<gene>
    <name evidence="12" type="ORF">JZ786_24265</name>
</gene>
<organism evidence="12 13">
    <name type="scientific">Alicyclobacillus mengziensis</name>
    <dbReference type="NCBI Taxonomy" id="2931921"/>
    <lineage>
        <taxon>Bacteria</taxon>
        <taxon>Bacillati</taxon>
        <taxon>Bacillota</taxon>
        <taxon>Bacilli</taxon>
        <taxon>Bacillales</taxon>
        <taxon>Alicyclobacillaceae</taxon>
        <taxon>Alicyclobacillus</taxon>
    </lineage>
</organism>
<feature type="domain" description="Methyl-accepting transducer" evidence="10">
    <location>
        <begin position="287"/>
        <end position="530"/>
    </location>
</feature>
<dbReference type="PANTHER" id="PTHR32089:SF112">
    <property type="entry name" value="LYSOZYME-LIKE PROTEIN-RELATED"/>
    <property type="match status" value="1"/>
</dbReference>
<dbReference type="SUPFAM" id="SSF58104">
    <property type="entry name" value="Methyl-accepting chemotaxis protein (MCP) signaling domain"/>
    <property type="match status" value="1"/>
</dbReference>
<evidence type="ECO:0000256" key="6">
    <source>
        <dbReference type="ARBA" id="ARBA00023224"/>
    </source>
</evidence>
<dbReference type="CDD" id="cd06225">
    <property type="entry name" value="HAMP"/>
    <property type="match status" value="1"/>
</dbReference>
<dbReference type="SMART" id="SM00304">
    <property type="entry name" value="HAMP"/>
    <property type="match status" value="1"/>
</dbReference>
<dbReference type="PROSITE" id="PS50885">
    <property type="entry name" value="HAMP"/>
    <property type="match status" value="1"/>
</dbReference>
<name>A0A9X7VZA2_9BACL</name>
<dbReference type="Pfam" id="PF17200">
    <property type="entry name" value="sCache_2"/>
    <property type="match status" value="1"/>
</dbReference>
<dbReference type="Gene3D" id="3.30.450.20">
    <property type="entry name" value="PAS domain"/>
    <property type="match status" value="1"/>
</dbReference>
<dbReference type="FunFam" id="1.10.287.950:FF:000001">
    <property type="entry name" value="Methyl-accepting chemotaxis sensory transducer"/>
    <property type="match status" value="1"/>
</dbReference>
<evidence type="ECO:0000259" key="10">
    <source>
        <dbReference type="PROSITE" id="PS50111"/>
    </source>
</evidence>
<dbReference type="AlphaFoldDB" id="A0A9X7VZA2"/>
<dbReference type="PANTHER" id="PTHR32089">
    <property type="entry name" value="METHYL-ACCEPTING CHEMOTAXIS PROTEIN MCPB"/>
    <property type="match status" value="1"/>
</dbReference>
<sequence length="546" mass="58219">MKNIFKFRFKSSVRSKLMSISLVLLIVPSVVIGIVSYIEAKGELNQSSEIALKNDVQLVNTTINILNKQVEAGNMSLAEAQEQVKEMVLGPVQSNGMRPINPNYNIGNHNGFFFILDQKGNSLASPTSEGQNLWNSKDKNGTYMIQEVIKNADNGGGYTTYVWPLPGHPNQLQKKIVYSDKAPAWGWVIAVGSYMSDFNSGATTILVNLIITLGIAVVLGLILLILFSNRLSRAIKGIAKQVAMVADGDLTVEPLKITSTDEVGVLSESVNNMVLKLRNIISGVLLAAENVSAASQQIFAATEQVAAGSTTQAESADTVTQLFKELSTAIHSVAENAEQAAELSSKTVDVAHKGEDIVQKSVSGMNRVSEQIARLSEDSNRVGEIVEVIDDIADQTNLLALNAAIEAARAGEQGRGFAVVADEVRKLAERSGEATKQITAIIKTMQANTNTSVQAVQEGAESTRLSGEAFKEIASMVITSADKVTEIAAASEEQSAQTSEVFMAVESIAAAAEESAASSEETASSSQSLAQLAEELNGYVSVFKIN</sequence>
<evidence type="ECO:0000256" key="2">
    <source>
        <dbReference type="ARBA" id="ARBA00022475"/>
    </source>
</evidence>
<keyword evidence="2" id="KW-1003">Cell membrane</keyword>
<dbReference type="KEGG" id="afx:JZ786_24265"/>
<dbReference type="Pfam" id="PF00015">
    <property type="entry name" value="MCPsignal"/>
    <property type="match status" value="1"/>
</dbReference>
<accession>A0A9X7VZA2</accession>
<dbReference type="GO" id="GO:0005886">
    <property type="term" value="C:plasma membrane"/>
    <property type="evidence" value="ECO:0007669"/>
    <property type="project" value="UniProtKB-SubCell"/>
</dbReference>
<evidence type="ECO:0000256" key="7">
    <source>
        <dbReference type="ARBA" id="ARBA00029447"/>
    </source>
</evidence>
<keyword evidence="3 9" id="KW-0812">Transmembrane</keyword>
<dbReference type="GO" id="GO:0006935">
    <property type="term" value="P:chemotaxis"/>
    <property type="evidence" value="ECO:0007669"/>
    <property type="project" value="UniProtKB-ARBA"/>
</dbReference>
<dbReference type="SMART" id="SM01049">
    <property type="entry name" value="Cache_2"/>
    <property type="match status" value="1"/>
</dbReference>
<dbReference type="InterPro" id="IPR004089">
    <property type="entry name" value="MCPsignal_dom"/>
</dbReference>
<comment type="subcellular location">
    <subcellularLocation>
        <location evidence="1">Cell membrane</location>
        <topology evidence="1">Multi-pass membrane protein</topology>
    </subcellularLocation>
</comment>
<dbReference type="PROSITE" id="PS50111">
    <property type="entry name" value="CHEMOTAXIS_TRANSDUC_2"/>
    <property type="match status" value="1"/>
</dbReference>
<dbReference type="Proteomes" id="UP000663505">
    <property type="component" value="Chromosome"/>
</dbReference>
<dbReference type="CDD" id="cd11386">
    <property type="entry name" value="MCP_signal"/>
    <property type="match status" value="1"/>
</dbReference>
<feature type="domain" description="HAMP" evidence="11">
    <location>
        <begin position="229"/>
        <end position="282"/>
    </location>
</feature>
<dbReference type="Gene3D" id="1.10.287.950">
    <property type="entry name" value="Methyl-accepting chemotaxis protein"/>
    <property type="match status" value="1"/>
</dbReference>
<dbReference type="Pfam" id="PF00672">
    <property type="entry name" value="HAMP"/>
    <property type="match status" value="1"/>
</dbReference>
<dbReference type="InterPro" id="IPR033480">
    <property type="entry name" value="sCache_2"/>
</dbReference>
<evidence type="ECO:0000256" key="1">
    <source>
        <dbReference type="ARBA" id="ARBA00004651"/>
    </source>
</evidence>
<proteinExistence type="inferred from homology"/>
<dbReference type="GO" id="GO:0007165">
    <property type="term" value="P:signal transduction"/>
    <property type="evidence" value="ECO:0007669"/>
    <property type="project" value="UniProtKB-KW"/>
</dbReference>
<comment type="similarity">
    <text evidence="7">Belongs to the methyl-accepting chemotaxis (MCP) protein family.</text>
</comment>
<dbReference type="EMBL" id="CP071182">
    <property type="protein sequence ID" value="QSO47459.1"/>
    <property type="molecule type" value="Genomic_DNA"/>
</dbReference>